<evidence type="ECO:0000313" key="4">
    <source>
        <dbReference type="Proteomes" id="UP000184300"/>
    </source>
</evidence>
<feature type="compositionally biased region" description="Low complexity" evidence="1">
    <location>
        <begin position="208"/>
        <end position="221"/>
    </location>
</feature>
<dbReference type="Gene3D" id="3.30.2130.10">
    <property type="entry name" value="VC0802-like"/>
    <property type="match status" value="1"/>
</dbReference>
<organism evidence="3 4">
    <name type="scientific">Aspergillus glaucus CBS 516.65</name>
    <dbReference type="NCBI Taxonomy" id="1160497"/>
    <lineage>
        <taxon>Eukaryota</taxon>
        <taxon>Fungi</taxon>
        <taxon>Dikarya</taxon>
        <taxon>Ascomycota</taxon>
        <taxon>Pezizomycotina</taxon>
        <taxon>Eurotiomycetes</taxon>
        <taxon>Eurotiomycetidae</taxon>
        <taxon>Eurotiales</taxon>
        <taxon>Aspergillaceae</taxon>
        <taxon>Aspergillus</taxon>
        <taxon>Aspergillus subgen. Aspergillus</taxon>
    </lineage>
</organism>
<dbReference type="STRING" id="1160497.A0A1L9VGZ1"/>
<accession>A0A1L9VGZ1</accession>
<dbReference type="InterPro" id="IPR051719">
    <property type="entry name" value="CASTOR_mTORC1"/>
</dbReference>
<evidence type="ECO:0000256" key="1">
    <source>
        <dbReference type="SAM" id="MobiDB-lite"/>
    </source>
</evidence>
<feature type="domain" description="CASTOR ACT" evidence="2">
    <location>
        <begin position="123"/>
        <end position="183"/>
    </location>
</feature>
<gene>
    <name evidence="3" type="ORF">ASPGLDRAFT_67442</name>
</gene>
<evidence type="ECO:0000259" key="2">
    <source>
        <dbReference type="Pfam" id="PF13840"/>
    </source>
</evidence>
<dbReference type="GeneID" id="34465399"/>
<feature type="region of interest" description="Disordered" evidence="1">
    <location>
        <begin position="206"/>
        <end position="231"/>
    </location>
</feature>
<reference evidence="4" key="1">
    <citation type="journal article" date="2017" name="Genome Biol.">
        <title>Comparative genomics reveals high biological diversity and specific adaptations in the industrially and medically important fungal genus Aspergillus.</title>
        <authorList>
            <person name="de Vries R.P."/>
            <person name="Riley R."/>
            <person name="Wiebenga A."/>
            <person name="Aguilar-Osorio G."/>
            <person name="Amillis S."/>
            <person name="Uchima C.A."/>
            <person name="Anderluh G."/>
            <person name="Asadollahi M."/>
            <person name="Askin M."/>
            <person name="Barry K."/>
            <person name="Battaglia E."/>
            <person name="Bayram O."/>
            <person name="Benocci T."/>
            <person name="Braus-Stromeyer S.A."/>
            <person name="Caldana C."/>
            <person name="Canovas D."/>
            <person name="Cerqueira G.C."/>
            <person name="Chen F."/>
            <person name="Chen W."/>
            <person name="Choi C."/>
            <person name="Clum A."/>
            <person name="Dos Santos R.A."/>
            <person name="Damasio A.R."/>
            <person name="Diallinas G."/>
            <person name="Emri T."/>
            <person name="Fekete E."/>
            <person name="Flipphi M."/>
            <person name="Freyberg S."/>
            <person name="Gallo A."/>
            <person name="Gournas C."/>
            <person name="Habgood R."/>
            <person name="Hainaut M."/>
            <person name="Harispe M.L."/>
            <person name="Henrissat B."/>
            <person name="Hilden K.S."/>
            <person name="Hope R."/>
            <person name="Hossain A."/>
            <person name="Karabika E."/>
            <person name="Karaffa L."/>
            <person name="Karanyi Z."/>
            <person name="Krasevec N."/>
            <person name="Kuo A."/>
            <person name="Kusch H."/>
            <person name="LaButti K."/>
            <person name="Lagendijk E.L."/>
            <person name="Lapidus A."/>
            <person name="Levasseur A."/>
            <person name="Lindquist E."/>
            <person name="Lipzen A."/>
            <person name="Logrieco A.F."/>
            <person name="MacCabe A."/>
            <person name="Maekelae M.R."/>
            <person name="Malavazi I."/>
            <person name="Melin P."/>
            <person name="Meyer V."/>
            <person name="Mielnichuk N."/>
            <person name="Miskei M."/>
            <person name="Molnar A.P."/>
            <person name="Mule G."/>
            <person name="Ngan C.Y."/>
            <person name="Orejas M."/>
            <person name="Orosz E."/>
            <person name="Ouedraogo J.P."/>
            <person name="Overkamp K.M."/>
            <person name="Park H.-S."/>
            <person name="Perrone G."/>
            <person name="Piumi F."/>
            <person name="Punt P.J."/>
            <person name="Ram A.F."/>
            <person name="Ramon A."/>
            <person name="Rauscher S."/>
            <person name="Record E."/>
            <person name="Riano-Pachon D.M."/>
            <person name="Robert V."/>
            <person name="Roehrig J."/>
            <person name="Ruller R."/>
            <person name="Salamov A."/>
            <person name="Salih N.S."/>
            <person name="Samson R.A."/>
            <person name="Sandor E."/>
            <person name="Sanguinetti M."/>
            <person name="Schuetze T."/>
            <person name="Sepcic K."/>
            <person name="Shelest E."/>
            <person name="Sherlock G."/>
            <person name="Sophianopoulou V."/>
            <person name="Squina F.M."/>
            <person name="Sun H."/>
            <person name="Susca A."/>
            <person name="Todd R.B."/>
            <person name="Tsang A."/>
            <person name="Unkles S.E."/>
            <person name="van de Wiele N."/>
            <person name="van Rossen-Uffink D."/>
            <person name="Oliveira J.V."/>
            <person name="Vesth T.C."/>
            <person name="Visser J."/>
            <person name="Yu J.-H."/>
            <person name="Zhou M."/>
            <person name="Andersen M.R."/>
            <person name="Archer D.B."/>
            <person name="Baker S.E."/>
            <person name="Benoit I."/>
            <person name="Brakhage A.A."/>
            <person name="Braus G.H."/>
            <person name="Fischer R."/>
            <person name="Frisvad J.C."/>
            <person name="Goldman G.H."/>
            <person name="Houbraken J."/>
            <person name="Oakley B."/>
            <person name="Pocsi I."/>
            <person name="Scazzocchio C."/>
            <person name="Seiboth B."/>
            <person name="vanKuyk P.A."/>
            <person name="Wortman J."/>
            <person name="Dyer P.S."/>
            <person name="Grigoriev I.V."/>
        </authorList>
    </citation>
    <scope>NUCLEOTIDE SEQUENCE [LARGE SCALE GENOMIC DNA]</scope>
    <source>
        <strain evidence="4">CBS 516.65</strain>
    </source>
</reference>
<evidence type="ECO:0000313" key="3">
    <source>
        <dbReference type="EMBL" id="OJJ83196.1"/>
    </source>
</evidence>
<dbReference type="PANTHER" id="PTHR31131">
    <property type="entry name" value="CHROMOSOME 1, WHOLE GENOME SHOTGUN SEQUENCE"/>
    <property type="match status" value="1"/>
</dbReference>
<dbReference type="InterPro" id="IPR027795">
    <property type="entry name" value="CASTOR_ACT_dom"/>
</dbReference>
<dbReference type="PANTHER" id="PTHR31131:SF6">
    <property type="entry name" value="CASTOR ACT DOMAIN-CONTAINING PROTEIN"/>
    <property type="match status" value="1"/>
</dbReference>
<dbReference type="RefSeq" id="XP_022399894.1">
    <property type="nucleotide sequence ID" value="XM_022549139.1"/>
</dbReference>
<dbReference type="GO" id="GO:0046394">
    <property type="term" value="P:carboxylic acid biosynthetic process"/>
    <property type="evidence" value="ECO:0007669"/>
    <property type="project" value="UniProtKB-ARBA"/>
</dbReference>
<dbReference type="Proteomes" id="UP000184300">
    <property type="component" value="Unassembled WGS sequence"/>
</dbReference>
<dbReference type="VEuPathDB" id="FungiDB:ASPGLDRAFT_67442"/>
<dbReference type="Pfam" id="PF13840">
    <property type="entry name" value="ACT_7"/>
    <property type="match status" value="1"/>
</dbReference>
<protein>
    <recommendedName>
        <fullName evidence="2">CASTOR ACT domain-containing protein</fullName>
    </recommendedName>
</protein>
<sequence>MDQSLSLISAQVQFMEDRLALVHIPLNLYPFFLKPILQVLFHEVSPLDDDRETIVNINVDDGPALEDGTVTAAPEQPAFLNISITPVECSVMCPRKLADQYFAPLVEGFRAVSSESDSLSITRDDFIAMQVYGEGLEAGQRVLELTSPLAMAGISIFFVSTYFSDYIIVPYKSKNQVIEALENRGFQFEISTETFANSHHSQFNRCFSPASSRSPSSMGSPPSTPPPSTLDELQTRTFSSLHKNHILPSVDRSLRLVQCAAHRRYTSDASSISILREALTTTLLVDNPRFLSLTLTAADPAASLLLEKRLLPRFFSSTADSTPEPNDDESSLLLGSKEEILVPIMLDLRKLPLEATGIVCGVASRLAEATHSNNNDSRTLDQSTNASTSTTSIAALSSNSRSTLHSSSFDSFIKNVFSSSAGSTNGTPSSVGSGGPVRLAYTHANTSMPMHRLQPDFDVSVDTAVEISFLSTARAGTILVGEYELTRAVDALEAESREQRELEDGLIQGFED</sequence>
<keyword evidence="4" id="KW-1185">Reference proteome</keyword>
<proteinExistence type="predicted"/>
<dbReference type="SUPFAM" id="SSF55021">
    <property type="entry name" value="ACT-like"/>
    <property type="match status" value="1"/>
</dbReference>
<dbReference type="InterPro" id="IPR045865">
    <property type="entry name" value="ACT-like_dom_sf"/>
</dbReference>
<dbReference type="EMBL" id="KV878900">
    <property type="protein sequence ID" value="OJJ83196.1"/>
    <property type="molecule type" value="Genomic_DNA"/>
</dbReference>
<dbReference type="GO" id="GO:0006520">
    <property type="term" value="P:amino acid metabolic process"/>
    <property type="evidence" value="ECO:0007669"/>
    <property type="project" value="UniProtKB-ARBA"/>
</dbReference>
<dbReference type="OrthoDB" id="58529at2759"/>
<dbReference type="AlphaFoldDB" id="A0A1L9VGZ1"/>
<name>A0A1L9VGZ1_ASPGL</name>